<dbReference type="PANTHER" id="PTHR30537">
    <property type="entry name" value="HTH-TYPE TRANSCRIPTIONAL REGULATOR"/>
    <property type="match status" value="1"/>
</dbReference>
<accession>A0A239PN59</accession>
<dbReference type="InterPro" id="IPR000847">
    <property type="entry name" value="LysR_HTH_N"/>
</dbReference>
<dbReference type="PROSITE" id="PS50931">
    <property type="entry name" value="HTH_LYSR"/>
    <property type="match status" value="1"/>
</dbReference>
<evidence type="ECO:0000256" key="4">
    <source>
        <dbReference type="ARBA" id="ARBA00023163"/>
    </source>
</evidence>
<dbReference type="PRINTS" id="PR00039">
    <property type="entry name" value="HTHLYSR"/>
</dbReference>
<dbReference type="EMBL" id="FZQB01000001">
    <property type="protein sequence ID" value="SNT68584.1"/>
    <property type="molecule type" value="Genomic_DNA"/>
</dbReference>
<dbReference type="GO" id="GO:0003700">
    <property type="term" value="F:DNA-binding transcription factor activity"/>
    <property type="evidence" value="ECO:0007669"/>
    <property type="project" value="InterPro"/>
</dbReference>
<dbReference type="InterPro" id="IPR058163">
    <property type="entry name" value="LysR-type_TF_proteobact-type"/>
</dbReference>
<keyword evidence="4" id="KW-0804">Transcription</keyword>
<reference evidence="6 7" key="1">
    <citation type="submission" date="2017-07" db="EMBL/GenBank/DDBJ databases">
        <authorList>
            <person name="Sun Z.S."/>
            <person name="Albrecht U."/>
            <person name="Echele G."/>
            <person name="Lee C.C."/>
        </authorList>
    </citation>
    <scope>NUCLEOTIDE SEQUENCE [LARGE SCALE GENOMIC DNA]</scope>
    <source>
        <strain evidence="6 7">DSM 14827</strain>
    </source>
</reference>
<dbReference type="Gene3D" id="3.40.190.10">
    <property type="entry name" value="Periplasmic binding protein-like II"/>
    <property type="match status" value="2"/>
</dbReference>
<dbReference type="PANTHER" id="PTHR30537:SF74">
    <property type="entry name" value="HTH-TYPE TRANSCRIPTIONAL REGULATOR TRPI"/>
    <property type="match status" value="1"/>
</dbReference>
<dbReference type="InterPro" id="IPR005119">
    <property type="entry name" value="LysR_subst-bd"/>
</dbReference>
<comment type="similarity">
    <text evidence="1">Belongs to the LysR transcriptional regulatory family.</text>
</comment>
<organism evidence="6 7">
    <name type="scientific">Paracoccus seriniphilus</name>
    <dbReference type="NCBI Taxonomy" id="184748"/>
    <lineage>
        <taxon>Bacteria</taxon>
        <taxon>Pseudomonadati</taxon>
        <taxon>Pseudomonadota</taxon>
        <taxon>Alphaproteobacteria</taxon>
        <taxon>Rhodobacterales</taxon>
        <taxon>Paracoccaceae</taxon>
        <taxon>Paracoccus</taxon>
    </lineage>
</organism>
<sequence>MSGRHLNFRAAAEEMGVTQGAVAQQVRGLEERLGLRLFQRQPKGLAFTAAGRAYHQQVTRAFDILLQATDDLRPRTAVVTISVTPTLASKWLIPALPEFTRQHPEIELRILATEALSSFRADGIDLAIRQGTPPFGASLDARLLFSQDVIAVASPALVAGHELPLDAGQFASFTLLHDAHDLWSEYARHVLGHVGGLAAPAMRLNQTSLTIDAALAGQGIALAARFLVADDIAAGRLVQVHDGALNGQRDFYLLSRLSPARGKAVEVVMSWILSRG</sequence>
<evidence type="ECO:0000256" key="2">
    <source>
        <dbReference type="ARBA" id="ARBA00023015"/>
    </source>
</evidence>
<dbReference type="Gene3D" id="1.10.10.10">
    <property type="entry name" value="Winged helix-like DNA-binding domain superfamily/Winged helix DNA-binding domain"/>
    <property type="match status" value="1"/>
</dbReference>
<evidence type="ECO:0000256" key="3">
    <source>
        <dbReference type="ARBA" id="ARBA00023125"/>
    </source>
</evidence>
<dbReference type="Pfam" id="PF03466">
    <property type="entry name" value="LysR_substrate"/>
    <property type="match status" value="1"/>
</dbReference>
<dbReference type="InterPro" id="IPR036390">
    <property type="entry name" value="WH_DNA-bd_sf"/>
</dbReference>
<keyword evidence="3" id="KW-0238">DNA-binding</keyword>
<dbReference type="Pfam" id="PF00126">
    <property type="entry name" value="HTH_1"/>
    <property type="match status" value="1"/>
</dbReference>
<protein>
    <submittedName>
        <fullName evidence="6">LysR family transcriptional regulator, glycine cleavage system transcriptional activator</fullName>
    </submittedName>
</protein>
<dbReference type="SUPFAM" id="SSF46785">
    <property type="entry name" value="Winged helix' DNA-binding domain"/>
    <property type="match status" value="1"/>
</dbReference>
<dbReference type="CDD" id="cd08432">
    <property type="entry name" value="PBP2_GcdR_TrpI_HvrB_AmpR_like"/>
    <property type="match status" value="1"/>
</dbReference>
<proteinExistence type="inferred from homology"/>
<dbReference type="AlphaFoldDB" id="A0A239PN59"/>
<dbReference type="GO" id="GO:0043565">
    <property type="term" value="F:sequence-specific DNA binding"/>
    <property type="evidence" value="ECO:0007669"/>
    <property type="project" value="TreeGrafter"/>
</dbReference>
<name>A0A239PN59_9RHOB</name>
<evidence type="ECO:0000256" key="1">
    <source>
        <dbReference type="ARBA" id="ARBA00009437"/>
    </source>
</evidence>
<evidence type="ECO:0000259" key="5">
    <source>
        <dbReference type="PROSITE" id="PS50931"/>
    </source>
</evidence>
<evidence type="ECO:0000313" key="6">
    <source>
        <dbReference type="EMBL" id="SNT68584.1"/>
    </source>
</evidence>
<dbReference type="Proteomes" id="UP000198307">
    <property type="component" value="Unassembled WGS sequence"/>
</dbReference>
<gene>
    <name evidence="6" type="ORF">SAMN05444959_101142</name>
</gene>
<keyword evidence="2" id="KW-0805">Transcription regulation</keyword>
<feature type="domain" description="HTH lysR-type" evidence="5">
    <location>
        <begin position="1"/>
        <end position="48"/>
    </location>
</feature>
<keyword evidence="7" id="KW-1185">Reference proteome</keyword>
<dbReference type="InterPro" id="IPR036388">
    <property type="entry name" value="WH-like_DNA-bd_sf"/>
</dbReference>
<dbReference type="SUPFAM" id="SSF53850">
    <property type="entry name" value="Periplasmic binding protein-like II"/>
    <property type="match status" value="1"/>
</dbReference>
<dbReference type="GO" id="GO:0006351">
    <property type="term" value="P:DNA-templated transcription"/>
    <property type="evidence" value="ECO:0007669"/>
    <property type="project" value="TreeGrafter"/>
</dbReference>
<evidence type="ECO:0000313" key="7">
    <source>
        <dbReference type="Proteomes" id="UP000198307"/>
    </source>
</evidence>